<evidence type="ECO:0000313" key="3">
    <source>
        <dbReference type="Proteomes" id="UP000824150"/>
    </source>
</evidence>
<dbReference type="InterPro" id="IPR000600">
    <property type="entry name" value="ROK"/>
</dbReference>
<comment type="similarity">
    <text evidence="1">Belongs to the ROK (NagC/XylR) family.</text>
</comment>
<name>A0A9E2KPY7_9GAMM</name>
<evidence type="ECO:0000256" key="1">
    <source>
        <dbReference type="ARBA" id="ARBA00006479"/>
    </source>
</evidence>
<reference evidence="2" key="2">
    <citation type="submission" date="2021-04" db="EMBL/GenBank/DDBJ databases">
        <authorList>
            <person name="Gilroy R."/>
        </authorList>
    </citation>
    <scope>NUCLEOTIDE SEQUENCE</scope>
    <source>
        <strain evidence="2">687</strain>
    </source>
</reference>
<dbReference type="Gene3D" id="1.10.10.10">
    <property type="entry name" value="Winged helix-like DNA-binding domain superfamily/Winged helix DNA-binding domain"/>
    <property type="match status" value="1"/>
</dbReference>
<dbReference type="SUPFAM" id="SSF46785">
    <property type="entry name" value="Winged helix' DNA-binding domain"/>
    <property type="match status" value="1"/>
</dbReference>
<dbReference type="EMBL" id="JAHLFG010000081">
    <property type="protein sequence ID" value="MBU3827309.1"/>
    <property type="molecule type" value="Genomic_DNA"/>
</dbReference>
<organism evidence="2 3">
    <name type="scientific">Candidatus Anaerobiospirillum merdipullorum</name>
    <dbReference type="NCBI Taxonomy" id="2838450"/>
    <lineage>
        <taxon>Bacteria</taxon>
        <taxon>Pseudomonadati</taxon>
        <taxon>Pseudomonadota</taxon>
        <taxon>Gammaproteobacteria</taxon>
        <taxon>Aeromonadales</taxon>
        <taxon>Succinivibrionaceae</taxon>
        <taxon>Anaerobiospirillum</taxon>
    </lineage>
</organism>
<dbReference type="AlphaFoldDB" id="A0A9E2KPY7"/>
<gene>
    <name evidence="2" type="ORF">IAA31_07450</name>
</gene>
<proteinExistence type="inferred from homology"/>
<dbReference type="SUPFAM" id="SSF53067">
    <property type="entry name" value="Actin-like ATPase domain"/>
    <property type="match status" value="2"/>
</dbReference>
<dbReference type="InterPro" id="IPR043129">
    <property type="entry name" value="ATPase_NBD"/>
</dbReference>
<dbReference type="InterPro" id="IPR036388">
    <property type="entry name" value="WH-like_DNA-bd_sf"/>
</dbReference>
<evidence type="ECO:0000313" key="2">
    <source>
        <dbReference type="EMBL" id="MBU3827309.1"/>
    </source>
</evidence>
<dbReference type="Gene3D" id="3.30.420.40">
    <property type="match status" value="2"/>
</dbReference>
<dbReference type="Pfam" id="PF00480">
    <property type="entry name" value="ROK"/>
    <property type="match status" value="1"/>
</dbReference>
<dbReference type="Proteomes" id="UP000824150">
    <property type="component" value="Unassembled WGS sequence"/>
</dbReference>
<dbReference type="PANTHER" id="PTHR18964">
    <property type="entry name" value="ROK (REPRESSOR, ORF, KINASE) FAMILY"/>
    <property type="match status" value="1"/>
</dbReference>
<dbReference type="PANTHER" id="PTHR18964:SF149">
    <property type="entry name" value="BIFUNCTIONAL UDP-N-ACETYLGLUCOSAMINE 2-EPIMERASE_N-ACETYLMANNOSAMINE KINASE"/>
    <property type="match status" value="1"/>
</dbReference>
<accession>A0A9E2KPY7</accession>
<protein>
    <submittedName>
        <fullName evidence="2">ROK family protein</fullName>
    </submittedName>
</protein>
<reference evidence="2" key="1">
    <citation type="journal article" date="2021" name="PeerJ">
        <title>Extensive microbial diversity within the chicken gut microbiome revealed by metagenomics and culture.</title>
        <authorList>
            <person name="Gilroy R."/>
            <person name="Ravi A."/>
            <person name="Getino M."/>
            <person name="Pursley I."/>
            <person name="Horton D.L."/>
            <person name="Alikhan N.F."/>
            <person name="Baker D."/>
            <person name="Gharbi K."/>
            <person name="Hall N."/>
            <person name="Watson M."/>
            <person name="Adriaenssens E.M."/>
            <person name="Foster-Nyarko E."/>
            <person name="Jarju S."/>
            <person name="Secka A."/>
            <person name="Antonio M."/>
            <person name="Oren A."/>
            <person name="Chaudhuri R.R."/>
            <person name="La Ragione R."/>
            <person name="Hildebrand F."/>
            <person name="Pallen M.J."/>
        </authorList>
    </citation>
    <scope>NUCLEOTIDE SEQUENCE</scope>
    <source>
        <strain evidence="2">687</strain>
    </source>
</reference>
<sequence>MATLTERSLTALNVKVINRKLVMGALYSPTGLTKMQLVQNLKMSLSTVDQNLKDLLSAGIIEELGFCHSTGGRKAKLLHVKSRLKVAVGIFALKHEVRFIALDLYGNPIGKACIALDFACSSEYLTALNEHFVAFLHHHAIKREELLPLRFAVQGLVDTTGQKVTFGRILHNESLTAAALSEALDCEVMLCHDAFAAAFWEVLSHPGLEDAVLMLLNRNFGGALIIDGKVLTGLHGRSGVIEHYCVDPHGPRCYCGAQGCLECYCSAEALTRLSGKAAAQFFTALRDGDIQALELWEEYLQHLALAARNCLCLVDGKLILSGYLSAFLIADDIARLCQYISQGSAIALKPCDVIISKAGDETAALGAAHMALQEFLHAKILPH</sequence>
<comment type="caution">
    <text evidence="2">The sequence shown here is derived from an EMBL/GenBank/DDBJ whole genome shotgun (WGS) entry which is preliminary data.</text>
</comment>
<dbReference type="InterPro" id="IPR036390">
    <property type="entry name" value="WH_DNA-bd_sf"/>
</dbReference>